<comment type="caution">
    <text evidence="10">The sequence shown here is derived from an EMBL/GenBank/DDBJ whole genome shotgun (WGS) entry which is preliminary data.</text>
</comment>
<evidence type="ECO:0000256" key="3">
    <source>
        <dbReference type="ARBA" id="ARBA00023015"/>
    </source>
</evidence>
<dbReference type="AlphaFoldDB" id="A0A420WKP4"/>
<feature type="domain" description="Response regulatory" evidence="8">
    <location>
        <begin position="15"/>
        <end position="128"/>
    </location>
</feature>
<evidence type="ECO:0000259" key="9">
    <source>
        <dbReference type="PROSITE" id="PS51755"/>
    </source>
</evidence>
<dbReference type="GO" id="GO:0000976">
    <property type="term" value="F:transcription cis-regulatory region binding"/>
    <property type="evidence" value="ECO:0007669"/>
    <property type="project" value="TreeGrafter"/>
</dbReference>
<dbReference type="Gene3D" id="6.10.250.690">
    <property type="match status" value="1"/>
</dbReference>
<dbReference type="InterPro" id="IPR036388">
    <property type="entry name" value="WH-like_DNA-bd_sf"/>
</dbReference>
<sequence>MTFTPMTELERQNTHILIVDDDNRIRLLLQKYLNREGFRTSVAEDAAKARLKMQGLAFDLLILDVMMPGEDGLSLAKSLRQGSDVPIILLTAKGQPSDRISGLRAGADDYLSKPFEPEELLLRIDNIFRRGGQAPVSQNVVFGDYSYDVSSRLLLKNGERIRLTTGEDVLLNILAKQGGGTVSRFQLSQNINATSDRAVDVQITRLRRKIEDNPAEPNFILTVRGQGYRLICQAGG</sequence>
<evidence type="ECO:0000259" key="8">
    <source>
        <dbReference type="PROSITE" id="PS50110"/>
    </source>
</evidence>
<evidence type="ECO:0000256" key="1">
    <source>
        <dbReference type="ARBA" id="ARBA00022553"/>
    </source>
</evidence>
<dbReference type="CDD" id="cd00383">
    <property type="entry name" value="trans_reg_C"/>
    <property type="match status" value="1"/>
</dbReference>
<evidence type="ECO:0000256" key="7">
    <source>
        <dbReference type="PROSITE-ProRule" id="PRU01091"/>
    </source>
</evidence>
<dbReference type="SMART" id="SM00862">
    <property type="entry name" value="Trans_reg_C"/>
    <property type="match status" value="1"/>
</dbReference>
<dbReference type="Gene3D" id="1.10.10.10">
    <property type="entry name" value="Winged helix-like DNA-binding domain superfamily/Winged helix DNA-binding domain"/>
    <property type="match status" value="1"/>
</dbReference>
<keyword evidence="1 6" id="KW-0597">Phosphoprotein</keyword>
<keyword evidence="4 7" id="KW-0238">DNA-binding</keyword>
<evidence type="ECO:0000256" key="4">
    <source>
        <dbReference type="ARBA" id="ARBA00023125"/>
    </source>
</evidence>
<keyword evidence="3" id="KW-0805">Transcription regulation</keyword>
<dbReference type="PANTHER" id="PTHR48111">
    <property type="entry name" value="REGULATOR OF RPOS"/>
    <property type="match status" value="1"/>
</dbReference>
<dbReference type="Pfam" id="PF00072">
    <property type="entry name" value="Response_reg"/>
    <property type="match status" value="1"/>
</dbReference>
<evidence type="ECO:0000256" key="6">
    <source>
        <dbReference type="PROSITE-ProRule" id="PRU00169"/>
    </source>
</evidence>
<dbReference type="GO" id="GO:0032993">
    <property type="term" value="C:protein-DNA complex"/>
    <property type="evidence" value="ECO:0007669"/>
    <property type="project" value="TreeGrafter"/>
</dbReference>
<dbReference type="GO" id="GO:0005829">
    <property type="term" value="C:cytosol"/>
    <property type="evidence" value="ECO:0007669"/>
    <property type="project" value="TreeGrafter"/>
</dbReference>
<dbReference type="InterPro" id="IPR016032">
    <property type="entry name" value="Sig_transdc_resp-reg_C-effctor"/>
</dbReference>
<dbReference type="SUPFAM" id="SSF46894">
    <property type="entry name" value="C-terminal effector domain of the bipartite response regulators"/>
    <property type="match status" value="1"/>
</dbReference>
<dbReference type="PANTHER" id="PTHR48111:SF4">
    <property type="entry name" value="DNA-BINDING DUAL TRANSCRIPTIONAL REGULATOR OMPR"/>
    <property type="match status" value="1"/>
</dbReference>
<dbReference type="SUPFAM" id="SSF52172">
    <property type="entry name" value="CheY-like"/>
    <property type="match status" value="1"/>
</dbReference>
<dbReference type="RefSeq" id="WP_233345417.1">
    <property type="nucleotide sequence ID" value="NZ_RBII01000001.1"/>
</dbReference>
<proteinExistence type="predicted"/>
<dbReference type="InterPro" id="IPR001789">
    <property type="entry name" value="Sig_transdc_resp-reg_receiver"/>
</dbReference>
<dbReference type="PROSITE" id="PS50110">
    <property type="entry name" value="RESPONSE_REGULATORY"/>
    <property type="match status" value="1"/>
</dbReference>
<dbReference type="SMART" id="SM00448">
    <property type="entry name" value="REC"/>
    <property type="match status" value="1"/>
</dbReference>
<dbReference type="Proteomes" id="UP000282211">
    <property type="component" value="Unassembled WGS sequence"/>
</dbReference>
<gene>
    <name evidence="10" type="ORF">DES40_0899</name>
</gene>
<dbReference type="InterPro" id="IPR001867">
    <property type="entry name" value="OmpR/PhoB-type_DNA-bd"/>
</dbReference>
<dbReference type="InParanoid" id="A0A420WKP4"/>
<evidence type="ECO:0000313" key="10">
    <source>
        <dbReference type="EMBL" id="RKQ71574.1"/>
    </source>
</evidence>
<dbReference type="GO" id="GO:0000156">
    <property type="term" value="F:phosphorelay response regulator activity"/>
    <property type="evidence" value="ECO:0007669"/>
    <property type="project" value="TreeGrafter"/>
</dbReference>
<accession>A0A420WKP4</accession>
<evidence type="ECO:0000256" key="5">
    <source>
        <dbReference type="ARBA" id="ARBA00023163"/>
    </source>
</evidence>
<organism evidence="10 11">
    <name type="scientific">Litorimonas taeanensis</name>
    <dbReference type="NCBI Taxonomy" id="568099"/>
    <lineage>
        <taxon>Bacteria</taxon>
        <taxon>Pseudomonadati</taxon>
        <taxon>Pseudomonadota</taxon>
        <taxon>Alphaproteobacteria</taxon>
        <taxon>Maricaulales</taxon>
        <taxon>Robiginitomaculaceae</taxon>
    </lineage>
</organism>
<protein>
    <submittedName>
        <fullName evidence="10">Winged helix family two component transcriptional regulator</fullName>
    </submittedName>
</protein>
<evidence type="ECO:0000313" key="11">
    <source>
        <dbReference type="Proteomes" id="UP000282211"/>
    </source>
</evidence>
<dbReference type="FunFam" id="3.40.50.2300:FF:000001">
    <property type="entry name" value="DNA-binding response regulator PhoB"/>
    <property type="match status" value="1"/>
</dbReference>
<dbReference type="InterPro" id="IPR011006">
    <property type="entry name" value="CheY-like_superfamily"/>
</dbReference>
<feature type="DNA-binding region" description="OmpR/PhoB-type" evidence="7">
    <location>
        <begin position="137"/>
        <end position="232"/>
    </location>
</feature>
<feature type="domain" description="OmpR/PhoB-type" evidence="9">
    <location>
        <begin position="137"/>
        <end position="232"/>
    </location>
</feature>
<evidence type="ECO:0000256" key="2">
    <source>
        <dbReference type="ARBA" id="ARBA00023012"/>
    </source>
</evidence>
<name>A0A420WKP4_9PROT</name>
<keyword evidence="5" id="KW-0804">Transcription</keyword>
<dbReference type="Gene3D" id="3.40.50.2300">
    <property type="match status" value="1"/>
</dbReference>
<dbReference type="CDD" id="cd17574">
    <property type="entry name" value="REC_OmpR"/>
    <property type="match status" value="1"/>
</dbReference>
<reference evidence="10 11" key="1">
    <citation type="submission" date="2018-10" db="EMBL/GenBank/DDBJ databases">
        <title>Genomic Encyclopedia of Type Strains, Phase IV (KMG-IV): sequencing the most valuable type-strain genomes for metagenomic binning, comparative biology and taxonomic classification.</title>
        <authorList>
            <person name="Goeker M."/>
        </authorList>
    </citation>
    <scope>NUCLEOTIDE SEQUENCE [LARGE SCALE GENOMIC DNA]</scope>
    <source>
        <strain evidence="10 11">DSM 22008</strain>
    </source>
</reference>
<dbReference type="GO" id="GO:0006355">
    <property type="term" value="P:regulation of DNA-templated transcription"/>
    <property type="evidence" value="ECO:0007669"/>
    <property type="project" value="InterPro"/>
</dbReference>
<keyword evidence="11" id="KW-1185">Reference proteome</keyword>
<dbReference type="PROSITE" id="PS51755">
    <property type="entry name" value="OMPR_PHOB"/>
    <property type="match status" value="1"/>
</dbReference>
<dbReference type="Pfam" id="PF00486">
    <property type="entry name" value="Trans_reg_C"/>
    <property type="match status" value="1"/>
</dbReference>
<feature type="modified residue" description="4-aspartylphosphate" evidence="6">
    <location>
        <position position="64"/>
    </location>
</feature>
<keyword evidence="2" id="KW-0902">Two-component regulatory system</keyword>
<dbReference type="InterPro" id="IPR039420">
    <property type="entry name" value="WalR-like"/>
</dbReference>
<dbReference type="EMBL" id="RBII01000001">
    <property type="protein sequence ID" value="RKQ71574.1"/>
    <property type="molecule type" value="Genomic_DNA"/>
</dbReference>